<dbReference type="PANTHER" id="PTHR30408:SF12">
    <property type="entry name" value="TYPE I RESTRICTION ENZYME MJAVIII SPECIFICITY SUBUNIT"/>
    <property type="match status" value="1"/>
</dbReference>
<keyword evidence="3" id="KW-0238">DNA-binding</keyword>
<gene>
    <name evidence="5" type="ORF">SORDD25_00956</name>
</gene>
<dbReference type="AlphaFoldDB" id="A0A139QZ35"/>
<dbReference type="RefSeq" id="WP_061852840.1">
    <property type="nucleotide sequence ID" value="NZ_KQ970789.1"/>
</dbReference>
<dbReference type="EMBL" id="LQZC01000009">
    <property type="protein sequence ID" value="KXU07776.1"/>
    <property type="molecule type" value="Genomic_DNA"/>
</dbReference>
<keyword evidence="2" id="KW-0680">Restriction system</keyword>
<evidence type="ECO:0000256" key="1">
    <source>
        <dbReference type="ARBA" id="ARBA00010923"/>
    </source>
</evidence>
<dbReference type="GO" id="GO:0009035">
    <property type="term" value="F:type I site-specific deoxyribonuclease activity"/>
    <property type="evidence" value="ECO:0007669"/>
    <property type="project" value="UniProtKB-EC"/>
</dbReference>
<accession>A0A139QZ35</accession>
<dbReference type="InterPro" id="IPR044946">
    <property type="entry name" value="Restrct_endonuc_typeI_TRD_sf"/>
</dbReference>
<feature type="domain" description="Type I restriction modification DNA specificity" evidence="4">
    <location>
        <begin position="224"/>
        <end position="402"/>
    </location>
</feature>
<evidence type="ECO:0000256" key="3">
    <source>
        <dbReference type="ARBA" id="ARBA00023125"/>
    </source>
</evidence>
<evidence type="ECO:0000313" key="5">
    <source>
        <dbReference type="EMBL" id="KXU07776.1"/>
    </source>
</evidence>
<evidence type="ECO:0000259" key="4">
    <source>
        <dbReference type="Pfam" id="PF01420"/>
    </source>
</evidence>
<organism evidence="5 6">
    <name type="scientific">Streptococcus oralis</name>
    <dbReference type="NCBI Taxonomy" id="1303"/>
    <lineage>
        <taxon>Bacteria</taxon>
        <taxon>Bacillati</taxon>
        <taxon>Bacillota</taxon>
        <taxon>Bacilli</taxon>
        <taxon>Lactobacillales</taxon>
        <taxon>Streptococcaceae</taxon>
        <taxon>Streptococcus</taxon>
    </lineage>
</organism>
<dbReference type="PANTHER" id="PTHR30408">
    <property type="entry name" value="TYPE-1 RESTRICTION ENZYME ECOKI SPECIFICITY PROTEIN"/>
    <property type="match status" value="1"/>
</dbReference>
<protein>
    <submittedName>
        <fullName evidence="5">Type I restriction-modification system, specificity subunit S</fullName>
        <ecNumber evidence="5">3.1.21.3</ecNumber>
    </submittedName>
</protein>
<dbReference type="InterPro" id="IPR052021">
    <property type="entry name" value="Type-I_RS_S_subunit"/>
</dbReference>
<dbReference type="SUPFAM" id="SSF116734">
    <property type="entry name" value="DNA methylase specificity domain"/>
    <property type="match status" value="2"/>
</dbReference>
<proteinExistence type="inferred from homology"/>
<dbReference type="GO" id="GO:0003677">
    <property type="term" value="F:DNA binding"/>
    <property type="evidence" value="ECO:0007669"/>
    <property type="project" value="UniProtKB-KW"/>
</dbReference>
<dbReference type="PATRIC" id="fig|1303.86.peg.982"/>
<dbReference type="Gene3D" id="1.10.287.1120">
    <property type="entry name" value="Bipartite methylase S protein"/>
    <property type="match status" value="1"/>
</dbReference>
<dbReference type="GO" id="GO:0009307">
    <property type="term" value="P:DNA restriction-modification system"/>
    <property type="evidence" value="ECO:0007669"/>
    <property type="project" value="UniProtKB-KW"/>
</dbReference>
<dbReference type="Pfam" id="PF01420">
    <property type="entry name" value="Methylase_S"/>
    <property type="match status" value="2"/>
</dbReference>
<keyword evidence="5" id="KW-0378">Hydrolase</keyword>
<comment type="similarity">
    <text evidence="1">Belongs to the type-I restriction system S methylase family.</text>
</comment>
<dbReference type="InterPro" id="IPR000055">
    <property type="entry name" value="Restrct_endonuc_typeI_TRD"/>
</dbReference>
<dbReference type="Proteomes" id="UP000071369">
    <property type="component" value="Unassembled WGS sequence"/>
</dbReference>
<dbReference type="EC" id="3.1.21.3" evidence="5"/>
<dbReference type="Gene3D" id="3.90.220.20">
    <property type="entry name" value="DNA methylase specificity domains"/>
    <property type="match status" value="2"/>
</dbReference>
<feature type="domain" description="Type I restriction modification DNA specificity" evidence="4">
    <location>
        <begin position="18"/>
        <end position="184"/>
    </location>
</feature>
<comment type="caution">
    <text evidence="5">The sequence shown here is derived from an EMBL/GenBank/DDBJ whole genome shotgun (WGS) entry which is preliminary data.</text>
</comment>
<evidence type="ECO:0000313" key="6">
    <source>
        <dbReference type="Proteomes" id="UP000071369"/>
    </source>
</evidence>
<sequence>MEEKILPILRFDNFNDYWQKSSLLSQVEVRRGLTYKPNDVRSNGARVLRSSNIVDDSFVISDDDVFVSKDVINIPRVSNGDILVTAANGSTKLVGKHAIIKNLPDDEIVVHGGFMLLFKTEQNYFVNAWMSSNEYKRVLQFVQGGNGAIGNLSSAILKSMKMSVPFLPEQSAIGSLFSTLDDLLAGYKDNLTNYQSLKSTMLSKMFPKAGQTVPEIRLDGFEGKWKEVQLSDICKKVIEKNKDNNFNETFTNSAEFGIINQRDFFDKDISNEKSLNTYYVVRNNDFVYNPRISNYAPVGPVKRNRLGRTGVMSPLYFVFRVVNLNIDLDFLETFFNTNTWHKFMKLNGDSGARADRFAIKDSIFLQMPIVLPSISEQQAIGAYFSNLDNLIATHQDKISQLETLKKKLLQDMFI</sequence>
<reference evidence="5 6" key="1">
    <citation type="submission" date="2016-01" db="EMBL/GenBank/DDBJ databases">
        <title>Highly variable Streptococcus oralis are common among viridans streptococci isolated from primates.</title>
        <authorList>
            <person name="Denapaite D."/>
            <person name="Rieger M."/>
            <person name="Koendgen S."/>
            <person name="Brueckner R."/>
            <person name="Ochigava I."/>
            <person name="Kappeler P."/>
            <person name="Maetz-Rensing K."/>
            <person name="Leendertz F."/>
            <person name="Hakenbeck R."/>
        </authorList>
    </citation>
    <scope>NUCLEOTIDE SEQUENCE [LARGE SCALE GENOMIC DNA]</scope>
    <source>
        <strain evidence="5 6">DD25</strain>
    </source>
</reference>
<name>A0A139QZ35_STROR</name>
<evidence type="ECO:0000256" key="2">
    <source>
        <dbReference type="ARBA" id="ARBA00022747"/>
    </source>
</evidence>